<comment type="caution">
    <text evidence="2">The sequence shown here is derived from an EMBL/GenBank/DDBJ whole genome shotgun (WGS) entry which is preliminary data.</text>
</comment>
<proteinExistence type="predicted"/>
<dbReference type="EMBL" id="CAGI01000157">
    <property type="protein sequence ID" value="CCF50683.1"/>
    <property type="molecule type" value="Genomic_DNA"/>
</dbReference>
<feature type="compositionally biased region" description="Low complexity" evidence="1">
    <location>
        <begin position="186"/>
        <end position="210"/>
    </location>
</feature>
<dbReference type="Proteomes" id="UP000006174">
    <property type="component" value="Unassembled WGS sequence"/>
</dbReference>
<feature type="region of interest" description="Disordered" evidence="1">
    <location>
        <begin position="1"/>
        <end position="85"/>
    </location>
</feature>
<feature type="compositionally biased region" description="Low complexity" evidence="1">
    <location>
        <begin position="485"/>
        <end position="500"/>
    </location>
</feature>
<feature type="region of interest" description="Disordered" evidence="1">
    <location>
        <begin position="161"/>
        <end position="266"/>
    </location>
</feature>
<feature type="region of interest" description="Disordered" evidence="1">
    <location>
        <begin position="101"/>
        <end position="130"/>
    </location>
</feature>
<dbReference type="OMA" id="NWFSACP"/>
<gene>
    <name evidence="2" type="ORF">UHOR_06228</name>
</gene>
<feature type="compositionally biased region" description="Basic residues" evidence="1">
    <location>
        <begin position="13"/>
        <end position="23"/>
    </location>
</feature>
<protein>
    <submittedName>
        <fullName evidence="2">Uncharacterized protein</fullName>
    </submittedName>
</protein>
<evidence type="ECO:0000256" key="1">
    <source>
        <dbReference type="SAM" id="MobiDB-lite"/>
    </source>
</evidence>
<feature type="compositionally biased region" description="Low complexity" evidence="1">
    <location>
        <begin position="228"/>
        <end position="242"/>
    </location>
</feature>
<dbReference type="eggNOG" id="ENOG502T3U4">
    <property type="taxonomic scope" value="Eukaryota"/>
</dbReference>
<reference evidence="2 3" key="1">
    <citation type="journal article" date="2012" name="Plant Cell">
        <title>Genome comparison of barley and maize smut fungi reveals targeted loss of RNA silencing components and species-specific presence of transposable elements.</title>
        <authorList>
            <person name="Laurie J.D."/>
            <person name="Ali S."/>
            <person name="Linning R."/>
            <person name="Mannhaupt G."/>
            <person name="Wong P."/>
            <person name="Gueldener U."/>
            <person name="Muensterkoetter M."/>
            <person name="Moore R."/>
            <person name="Kahmann R."/>
            <person name="Bakkeren G."/>
            <person name="Schirawski J."/>
        </authorList>
    </citation>
    <scope>NUCLEOTIDE SEQUENCE [LARGE SCALE GENOMIC DNA]</scope>
    <source>
        <strain evidence="3">Uh4875-4</strain>
    </source>
</reference>
<feature type="compositionally biased region" description="Low complexity" evidence="1">
    <location>
        <begin position="166"/>
        <end position="175"/>
    </location>
</feature>
<dbReference type="AlphaFoldDB" id="I2FUU0"/>
<feature type="region of interest" description="Disordered" evidence="1">
    <location>
        <begin position="481"/>
        <end position="510"/>
    </location>
</feature>
<evidence type="ECO:0000313" key="2">
    <source>
        <dbReference type="EMBL" id="CCF50683.1"/>
    </source>
</evidence>
<keyword evidence="3" id="KW-1185">Reference proteome</keyword>
<feature type="compositionally biased region" description="Low complexity" evidence="1">
    <location>
        <begin position="58"/>
        <end position="78"/>
    </location>
</feature>
<organism evidence="2 3">
    <name type="scientific">Ustilago hordei</name>
    <name type="common">Barley covered smut fungus</name>
    <dbReference type="NCBI Taxonomy" id="120017"/>
    <lineage>
        <taxon>Eukaryota</taxon>
        <taxon>Fungi</taxon>
        <taxon>Dikarya</taxon>
        <taxon>Basidiomycota</taxon>
        <taxon>Ustilaginomycotina</taxon>
        <taxon>Ustilaginomycetes</taxon>
        <taxon>Ustilaginales</taxon>
        <taxon>Ustilaginaceae</taxon>
        <taxon>Ustilago</taxon>
    </lineage>
</organism>
<name>I2FUU0_USTHO</name>
<dbReference type="HOGENOM" id="CLU_013873_0_0_1"/>
<accession>I2FUU0</accession>
<evidence type="ECO:0000313" key="3">
    <source>
        <dbReference type="Proteomes" id="UP000006174"/>
    </source>
</evidence>
<sequence>MPPFTTSFGRLPSIRKRETKNKSVKPIDVDAAKQYQDARPSSAAFSSLLTPRPHHYRSTSSSPSTPAASSSSFASSGPRRSRIVSSPTFVSSSALSGGHAFPGDQVSLTPPLSPVAPHSPNAAQATKSPLRRALSRSLFFHSPPPHISLPLPVACHIDQPRPARPARPAISPATRLSPNPNAFGFTPSPMTRSPTSSPTITTATTSSSPSIEHLTTRTLMPPATIPESKLSSSQRSLSPTWSKRSSRSASPLPIAKAAPSPSSLRSIRQMHARRSIHSIFALSSSAGIESTPMPQDVSIPPTFSRRLSFQCRGPHFDTPPAADIRQLHTLGFYTRPTDAVSMYSSSHPSLAYGFSGARHTSDLTRSTYQELNYDMLSETDNEAEPETALAGLGLIDPLPATPRVMPKRLSATSQISLAESVPSSVHSSSSTLSLSSLEQQFDSSWPALTSMQNWFSACPPTPPSSIRLQLDFRSLPPRSPAALFSSTLTPNTPTSTTTTTNDDDALENKKPDRPLSGIFISSNSSVLDLKETIASRMCQSGYRLSPKNLTLTLHLNEDVRTNSRTALGLKLSAYGKNPAKVLDDSSRLLFEEGAQEEDLVVVDCDPSHILWSI</sequence>